<keyword evidence="2" id="KW-0472">Membrane</keyword>
<keyword evidence="4" id="KW-1185">Reference proteome</keyword>
<feature type="region of interest" description="Disordered" evidence="1">
    <location>
        <begin position="165"/>
        <end position="186"/>
    </location>
</feature>
<reference evidence="3 4" key="1">
    <citation type="submission" date="2019-03" db="EMBL/GenBank/DDBJ databases">
        <title>Freshwater and sediment microbial communities from various areas in North America, analyzing microbe dynamics in response to fracking.</title>
        <authorList>
            <person name="Lamendella R."/>
        </authorList>
    </citation>
    <scope>NUCLEOTIDE SEQUENCE [LARGE SCALE GENOMIC DNA]</scope>
    <source>
        <strain evidence="3 4">175.2</strain>
    </source>
</reference>
<feature type="transmembrane region" description="Helical" evidence="2">
    <location>
        <begin position="313"/>
        <end position="346"/>
    </location>
</feature>
<accession>A0A4R3NED4</accession>
<keyword evidence="2" id="KW-0812">Transmembrane</keyword>
<comment type="caution">
    <text evidence="3">The sequence shown here is derived from an EMBL/GenBank/DDBJ whole genome shotgun (WGS) entry which is preliminary data.</text>
</comment>
<feature type="compositionally biased region" description="Basic and acidic residues" evidence="1">
    <location>
        <begin position="165"/>
        <end position="179"/>
    </location>
</feature>
<feature type="transmembrane region" description="Helical" evidence="2">
    <location>
        <begin position="239"/>
        <end position="261"/>
    </location>
</feature>
<feature type="region of interest" description="Disordered" evidence="1">
    <location>
        <begin position="1"/>
        <end position="26"/>
    </location>
</feature>
<evidence type="ECO:0000313" key="4">
    <source>
        <dbReference type="Proteomes" id="UP000295097"/>
    </source>
</evidence>
<dbReference type="RefSeq" id="WP_132314310.1">
    <property type="nucleotide sequence ID" value="NZ_SMAR01000070.1"/>
</dbReference>
<feature type="transmembrane region" description="Helical" evidence="2">
    <location>
        <begin position="366"/>
        <end position="384"/>
    </location>
</feature>
<dbReference type="AlphaFoldDB" id="A0A4R3NED4"/>
<feature type="compositionally biased region" description="Basic and acidic residues" evidence="1">
    <location>
        <begin position="1"/>
        <end position="11"/>
    </location>
</feature>
<keyword evidence="2" id="KW-1133">Transmembrane helix</keyword>
<proteinExistence type="predicted"/>
<dbReference type="OrthoDB" id="8477132at2"/>
<feature type="compositionally biased region" description="Polar residues" evidence="1">
    <location>
        <begin position="410"/>
        <end position="424"/>
    </location>
</feature>
<evidence type="ECO:0000256" key="2">
    <source>
        <dbReference type="SAM" id="Phobius"/>
    </source>
</evidence>
<organism evidence="3 4">
    <name type="scientific">Martelella mediterranea</name>
    <dbReference type="NCBI Taxonomy" id="293089"/>
    <lineage>
        <taxon>Bacteria</taxon>
        <taxon>Pseudomonadati</taxon>
        <taxon>Pseudomonadota</taxon>
        <taxon>Alphaproteobacteria</taxon>
        <taxon>Hyphomicrobiales</taxon>
        <taxon>Aurantimonadaceae</taxon>
        <taxon>Martelella</taxon>
    </lineage>
</organism>
<feature type="region of interest" description="Disordered" evidence="1">
    <location>
        <begin position="405"/>
        <end position="424"/>
    </location>
</feature>
<dbReference type="EMBL" id="SMAR01000070">
    <property type="protein sequence ID" value="TCT27936.1"/>
    <property type="molecule type" value="Genomic_DNA"/>
</dbReference>
<protein>
    <submittedName>
        <fullName evidence="3">Uncharacterized protein</fullName>
    </submittedName>
</protein>
<feature type="transmembrane region" description="Helical" evidence="2">
    <location>
        <begin position="273"/>
        <end position="293"/>
    </location>
</feature>
<name>A0A4R3NED4_9HYPH</name>
<gene>
    <name evidence="3" type="ORF">EDC90_10704</name>
</gene>
<dbReference type="Proteomes" id="UP000295097">
    <property type="component" value="Unassembled WGS sequence"/>
</dbReference>
<evidence type="ECO:0000256" key="1">
    <source>
        <dbReference type="SAM" id="MobiDB-lite"/>
    </source>
</evidence>
<sequence>MCKLESQKSVDDETTPQSEARRGSHVRPMDAASYRWVIGLLPAPELPEKVAAHLAEILPDLLRSEVDERNDWYVEIVCDPLTGGAGDPAEILDEAEKRKHQHGWDFAISITDLPILRQDHVVVADAVLEKGVGGISVPATGGMLMYRRSERAAVLVLRELVSKEPKSHDQAAGDPERPQSRKSVTGRTDRWPLLRYLAPIRRIVPQDPDMAVDVRFVAAPRPYAWLRLLTGMVRANQPWTIFPAFKSVVAVAFATGAYGLIFPTLWQLSDAYGPIRLVALMATSMVAMVFWLIISHDLWEKHQAEGSPLLMRLYNAATVLTLSVAVVLYYGVLLALFVIAVVLFVPPDLLESRLSHAIGLLDYVKLAWLATSVATIAGALGSGLESDETVRNATYGYRQLQRRKAAQEETGWSSSPSCGSARTS</sequence>
<evidence type="ECO:0000313" key="3">
    <source>
        <dbReference type="EMBL" id="TCT27936.1"/>
    </source>
</evidence>